<organism evidence="7 8">
    <name type="scientific">Littorina saxatilis</name>
    <dbReference type="NCBI Taxonomy" id="31220"/>
    <lineage>
        <taxon>Eukaryota</taxon>
        <taxon>Metazoa</taxon>
        <taxon>Spiralia</taxon>
        <taxon>Lophotrochozoa</taxon>
        <taxon>Mollusca</taxon>
        <taxon>Gastropoda</taxon>
        <taxon>Caenogastropoda</taxon>
        <taxon>Littorinimorpha</taxon>
        <taxon>Littorinoidea</taxon>
        <taxon>Littorinidae</taxon>
        <taxon>Littorina</taxon>
    </lineage>
</organism>
<dbReference type="PROSITE" id="PS00678">
    <property type="entry name" value="WD_REPEATS_1"/>
    <property type="match status" value="2"/>
</dbReference>
<feature type="compositionally biased region" description="Basic and acidic residues" evidence="5">
    <location>
        <begin position="608"/>
        <end position="623"/>
    </location>
</feature>
<comment type="caution">
    <text evidence="7">The sequence shown here is derived from an EMBL/GenBank/DDBJ whole genome shotgun (WGS) entry which is preliminary data.</text>
</comment>
<evidence type="ECO:0000313" key="7">
    <source>
        <dbReference type="EMBL" id="KAK7104271.1"/>
    </source>
</evidence>
<keyword evidence="3" id="KW-0833">Ubl conjugation pathway</keyword>
<evidence type="ECO:0000256" key="2">
    <source>
        <dbReference type="ARBA" id="ARBA00022737"/>
    </source>
</evidence>
<dbReference type="Proteomes" id="UP001374579">
    <property type="component" value="Unassembled WGS sequence"/>
</dbReference>
<dbReference type="InterPro" id="IPR051075">
    <property type="entry name" value="SCF_subunit_WD-repeat"/>
</dbReference>
<feature type="compositionally biased region" description="Basic residues" evidence="5">
    <location>
        <begin position="583"/>
        <end position="595"/>
    </location>
</feature>
<reference evidence="7 8" key="1">
    <citation type="submission" date="2024-02" db="EMBL/GenBank/DDBJ databases">
        <title>Chromosome-scale genome assembly of the rough periwinkle Littorina saxatilis.</title>
        <authorList>
            <person name="De Jode A."/>
            <person name="Faria R."/>
            <person name="Formenti G."/>
            <person name="Sims Y."/>
            <person name="Smith T.P."/>
            <person name="Tracey A."/>
            <person name="Wood J.M.D."/>
            <person name="Zagrodzka Z.B."/>
            <person name="Johannesson K."/>
            <person name="Butlin R.K."/>
            <person name="Leder E.H."/>
        </authorList>
    </citation>
    <scope>NUCLEOTIDE SEQUENCE [LARGE SCALE GENOMIC DNA]</scope>
    <source>
        <strain evidence="7">Snail1</strain>
        <tissue evidence="7">Muscle</tissue>
    </source>
</reference>
<feature type="compositionally biased region" description="Polar residues" evidence="5">
    <location>
        <begin position="180"/>
        <end position="189"/>
    </location>
</feature>
<protein>
    <recommendedName>
        <fullName evidence="6">F-box domain-containing protein</fullName>
    </recommendedName>
</protein>
<dbReference type="InterPro" id="IPR019775">
    <property type="entry name" value="WD40_repeat_CS"/>
</dbReference>
<keyword evidence="2" id="KW-0677">Repeat</keyword>
<dbReference type="Pfam" id="PF12937">
    <property type="entry name" value="F-box-like"/>
    <property type="match status" value="1"/>
</dbReference>
<feature type="repeat" description="WD" evidence="4">
    <location>
        <begin position="1008"/>
        <end position="1047"/>
    </location>
</feature>
<dbReference type="SMART" id="SM00256">
    <property type="entry name" value="FBOX"/>
    <property type="match status" value="1"/>
</dbReference>
<feature type="region of interest" description="Disordered" evidence="5">
    <location>
        <begin position="572"/>
        <end position="638"/>
    </location>
</feature>
<feature type="repeat" description="WD" evidence="4">
    <location>
        <begin position="807"/>
        <end position="846"/>
    </location>
</feature>
<evidence type="ECO:0000256" key="4">
    <source>
        <dbReference type="PROSITE-ProRule" id="PRU00221"/>
    </source>
</evidence>
<feature type="compositionally biased region" description="Polar residues" evidence="5">
    <location>
        <begin position="285"/>
        <end position="295"/>
    </location>
</feature>
<feature type="repeat" description="WD" evidence="4">
    <location>
        <begin position="847"/>
        <end position="876"/>
    </location>
</feature>
<dbReference type="PROSITE" id="PS50082">
    <property type="entry name" value="WD_REPEATS_2"/>
    <property type="match status" value="4"/>
</dbReference>
<dbReference type="InterPro" id="IPR036047">
    <property type="entry name" value="F-box-like_dom_sf"/>
</dbReference>
<evidence type="ECO:0000259" key="6">
    <source>
        <dbReference type="PROSITE" id="PS50181"/>
    </source>
</evidence>
<dbReference type="EMBL" id="JBAMIC010000008">
    <property type="protein sequence ID" value="KAK7104271.1"/>
    <property type="molecule type" value="Genomic_DNA"/>
</dbReference>
<dbReference type="InterPro" id="IPR015943">
    <property type="entry name" value="WD40/YVTN_repeat-like_dom_sf"/>
</dbReference>
<gene>
    <name evidence="7" type="ORF">V1264_019021</name>
</gene>
<sequence>MPSSIVPIQQTRGYAVRPAAGLRFGNFEGVVHLPPLKSGPGLGERSYSTLNNQQIYRTVCEWAQSWQPWQQKVLLYSIANRCTLPQLEILATTLEPLRHRDPLRASRSKPLTAQSSPSLNSSPPLRPSPTKVPYIGTPQQSNVRRSRESPKKNGTENGQEERAMEKSQENETKKPENINEDQGTTEQSTPALNLDQYASLVSSSVLVAAMGEVVLSGKIDKILEREFTQTELKLNADENAEKVASDSSEDINLKNNVVSNDVLRETSKLSSAVVVVHDSQASQNVRPGILRSSSGKRADRSRNTSAQFLGGRISFTPVSRQSRRSEGSRSGSSRYRFSAFASSAVSTPDYFLREKIPMLGRPQRKMRTGKVQKPRGLGNVPVPMQQFYKNRGWWPQDLPDNMHLKSAHKRELSNNFRDQLAAIYEWLQQWESYERLSLLKEVVKQCSADVLEASVNYIHQKLQDVRDMNRLPDKLLLYILSCLPPSDILNATQVCRRWHYLCAVDDLWIVKCLELGEEEGIENIPQLIDSANTSRMGVDWMLAYMELRNLVRTMNEAQERYSAETDFLSTRQLTGSDDAARRGMSKRFRIRRRKDKREDGDSETSELAGRDKLVRIKGERGEATGDNNSQADSGMSEEDLSALLGEEDDQFHPEFSGKGPGWSKSQRKSLLANVQHRIDDALSERSSEGRAERSSKAGAGRKSRVKEEEEEDTALDIHTDLSQSKDLLGKVVPAMSLEWQTPEHDDDFIRYPMYAGKVASVQKVRKIQGHIGGIQCLQFDRRRLVTGGSDRCLRLWDVRSGRSVHKFYGHKGGVRCLKFDDDILVSGSWDSVIFVWNIRRFTKTALLHGHDDSVSCLELTKHYILSGSHDCTVRVWARPTYMCCHELKGHSGPVLGLVADDEHVYSTAADMTIRMTDVLTGMCERVFERANHSPVNCLFMHGELLMGGDGEGKVYFWNTATGEAEAAVKVHEAAIHTIHYHNGRFYTGSSDGTMTEYDLMTMTCLRVLRGHKGPVRALQVSDRRFVSCSDDGSVRIWDLHTDKTTSLSSVF</sequence>
<name>A0AAN9BFR6_9CAEN</name>
<dbReference type="SUPFAM" id="SSF50978">
    <property type="entry name" value="WD40 repeat-like"/>
    <property type="match status" value="2"/>
</dbReference>
<dbReference type="PROSITE" id="PS50294">
    <property type="entry name" value="WD_REPEATS_REGION"/>
    <property type="match status" value="4"/>
</dbReference>
<dbReference type="PRINTS" id="PR00320">
    <property type="entry name" value="GPROTEINBRPT"/>
</dbReference>
<dbReference type="Gene3D" id="2.130.10.10">
    <property type="entry name" value="YVTN repeat-like/Quinoprotein amine dehydrogenase"/>
    <property type="match status" value="2"/>
</dbReference>
<feature type="region of interest" description="Disordered" evidence="5">
    <location>
        <begin position="285"/>
        <end position="332"/>
    </location>
</feature>
<dbReference type="AlphaFoldDB" id="A0AAN9BFR6"/>
<dbReference type="SMART" id="SM00320">
    <property type="entry name" value="WD40"/>
    <property type="match status" value="7"/>
</dbReference>
<dbReference type="SUPFAM" id="SSF81383">
    <property type="entry name" value="F-box domain"/>
    <property type="match status" value="1"/>
</dbReference>
<dbReference type="InterPro" id="IPR001680">
    <property type="entry name" value="WD40_rpt"/>
</dbReference>
<proteinExistence type="predicted"/>
<dbReference type="InterPro" id="IPR001810">
    <property type="entry name" value="F-box_dom"/>
</dbReference>
<keyword evidence="1 4" id="KW-0853">WD repeat</keyword>
<dbReference type="InterPro" id="IPR036322">
    <property type="entry name" value="WD40_repeat_dom_sf"/>
</dbReference>
<dbReference type="PROSITE" id="PS50181">
    <property type="entry name" value="FBOX"/>
    <property type="match status" value="1"/>
</dbReference>
<dbReference type="Pfam" id="PF00400">
    <property type="entry name" value="WD40"/>
    <property type="match status" value="5"/>
</dbReference>
<feature type="region of interest" description="Disordered" evidence="5">
    <location>
        <begin position="100"/>
        <end position="189"/>
    </location>
</feature>
<feature type="domain" description="F-box" evidence="6">
    <location>
        <begin position="465"/>
        <end position="511"/>
    </location>
</feature>
<feature type="compositionally biased region" description="Basic and acidic residues" evidence="5">
    <location>
        <begin position="145"/>
        <end position="177"/>
    </location>
</feature>
<feature type="region of interest" description="Disordered" evidence="5">
    <location>
        <begin position="680"/>
        <end position="714"/>
    </location>
</feature>
<dbReference type="PANTHER" id="PTHR19872:SF9">
    <property type="entry name" value="UBIQUITIN-BINDING SDF UBIQUITIN LIGASE COMPLEX SUBUNIT"/>
    <property type="match status" value="1"/>
</dbReference>
<keyword evidence="8" id="KW-1185">Reference proteome</keyword>
<evidence type="ECO:0000313" key="8">
    <source>
        <dbReference type="Proteomes" id="UP001374579"/>
    </source>
</evidence>
<dbReference type="Gene3D" id="1.20.1280.50">
    <property type="match status" value="1"/>
</dbReference>
<feature type="repeat" description="WD" evidence="4">
    <location>
        <begin position="767"/>
        <end position="806"/>
    </location>
</feature>
<evidence type="ECO:0000256" key="1">
    <source>
        <dbReference type="ARBA" id="ARBA00022574"/>
    </source>
</evidence>
<dbReference type="CDD" id="cd00200">
    <property type="entry name" value="WD40"/>
    <property type="match status" value="1"/>
</dbReference>
<dbReference type="InterPro" id="IPR020472">
    <property type="entry name" value="WD40_PAC1"/>
</dbReference>
<feature type="compositionally biased region" description="Basic and acidic residues" evidence="5">
    <location>
        <begin position="680"/>
        <end position="695"/>
    </location>
</feature>
<evidence type="ECO:0000256" key="5">
    <source>
        <dbReference type="SAM" id="MobiDB-lite"/>
    </source>
</evidence>
<evidence type="ECO:0000256" key="3">
    <source>
        <dbReference type="ARBA" id="ARBA00022786"/>
    </source>
</evidence>
<accession>A0AAN9BFR6</accession>
<dbReference type="PANTHER" id="PTHR19872">
    <property type="entry name" value="UBIQUITIN LIGASE SPECIFICITY FACTOR/HREP PROTEIN"/>
    <property type="match status" value="1"/>
</dbReference>